<dbReference type="OrthoDB" id="6232704at2"/>
<evidence type="ECO:0008006" key="5">
    <source>
        <dbReference type="Google" id="ProtNLM"/>
    </source>
</evidence>
<reference evidence="1" key="1">
    <citation type="journal article" date="2014" name="Int. J. Syst. Evol. Microbiol.">
        <title>Complete genome of a new Firmicutes species belonging to the dominant human colonic microbiota ('Ruminococcus bicirculans') reveals two chromosomes and a selective capacity to utilize plant glucans.</title>
        <authorList>
            <consortium name="NISC Comparative Sequencing Program"/>
            <person name="Wegmann U."/>
            <person name="Louis P."/>
            <person name="Goesmann A."/>
            <person name="Henrissat B."/>
            <person name="Duncan S.H."/>
            <person name="Flint H.J."/>
        </authorList>
    </citation>
    <scope>NUCLEOTIDE SEQUENCE</scope>
    <source>
        <strain evidence="1">KCTC 62575</strain>
    </source>
</reference>
<reference evidence="1" key="4">
    <citation type="submission" date="2024-09" db="EMBL/GenBank/DDBJ databases">
        <authorList>
            <person name="Sun Q."/>
            <person name="Mori K."/>
        </authorList>
    </citation>
    <scope>NUCLEOTIDE SEQUENCE</scope>
    <source>
        <strain evidence="1">KCTC 62575</strain>
    </source>
</reference>
<reference evidence="2 3" key="2">
    <citation type="submission" date="2018-08" db="EMBL/GenBank/DDBJ databases">
        <title>The draft genome of Acinetobacter sichuanensis strain WCHAc060041.</title>
        <authorList>
            <person name="Qin J."/>
            <person name="Feng Y."/>
            <person name="Zong Z."/>
        </authorList>
    </citation>
    <scope>NUCLEOTIDE SEQUENCE [LARGE SCALE GENOMIC DNA]</scope>
    <source>
        <strain evidence="2 3">WCHAc060041</strain>
    </source>
</reference>
<organism evidence="2 3">
    <name type="scientific">Acinetobacter sichuanensis</name>
    <dbReference type="NCBI Taxonomy" id="2136183"/>
    <lineage>
        <taxon>Bacteria</taxon>
        <taxon>Pseudomonadati</taxon>
        <taxon>Pseudomonadota</taxon>
        <taxon>Gammaproteobacteria</taxon>
        <taxon>Moraxellales</taxon>
        <taxon>Moraxellaceae</taxon>
        <taxon>Acinetobacter</taxon>
    </lineage>
</organism>
<dbReference type="AlphaFoldDB" id="A0A371YUR1"/>
<name>A0A371YUR1_9GAMM</name>
<sequence length="651" mass="68572">MNSTSQHFASSQRGFATILVVLLVGLALGASVLGTAYYLRSSQKSLVASHALTNAQSGAWTGVEIFRKYLNDLDGETILSLNNQTLHLNVQAGRELTVSQIQTARVSTHPETYQVAAQIQNMSTTSEASSTIGIVYEVTPDGAASSSGEGESGTSGSFENAMNFYGGLTVGGDIKMANAGENAVINVDGSFKSGGVSLTGVKTINSTSDVNLGSSTKIENVYANGTITLVGSATITSIASAQKEIYMQSWGNPQGEFYANGNIYLKGSDVKRADTLKSITSTVWSRVGTALAKENITCVGTGWSAFDTLQATKLINCPTISGKTYTPPITTPQGAFAAVSLASRPLVNALNSKYLNEANYIFKYNATLERPIVTINNVQGIPKGDYEIGKYSVNNTQYWGHICKELNSDKTCKTTILANIAPNKSQKTRISYNNNTWTVDDEVGNATGKVGSKIPPTIPSLAPGIMLFYGNVNMPRGLFVNTILATGNINYGASITVYAPNYAGPSSTCNVTGYQMPLNLCSDALTMTKASIGNIALLAGSCADDSSLETCTSSYNGGTITLGSSSYVYGNVIAGNILDTSGSSHILGAILAAALGDVGQGNKLGNTTTIDFDGVNDHENFKPSIPKDDSDNTPPINTATDKAKIRWARYI</sequence>
<keyword evidence="4" id="KW-1185">Reference proteome</keyword>
<dbReference type="EMBL" id="PYIX02000002">
    <property type="protein sequence ID" value="RFC85201.1"/>
    <property type="molecule type" value="Genomic_DNA"/>
</dbReference>
<reference evidence="4" key="3">
    <citation type="journal article" date="2019" name="Int. J. Syst. Evol. Microbiol.">
        <title>The Global Catalogue of Microorganisms (GCM) 10K type strain sequencing project: providing services to taxonomists for standard genome sequencing and annotation.</title>
        <authorList>
            <consortium name="The Broad Institute Genomics Platform"/>
            <consortium name="The Broad Institute Genome Sequencing Center for Infectious Disease"/>
            <person name="Wu L."/>
            <person name="Ma J."/>
        </authorList>
    </citation>
    <scope>NUCLEOTIDE SEQUENCE [LARGE SCALE GENOMIC DNA]</scope>
    <source>
        <strain evidence="4">KCTC 62575</strain>
    </source>
</reference>
<dbReference type="Proteomes" id="UP000240957">
    <property type="component" value="Unassembled WGS sequence"/>
</dbReference>
<evidence type="ECO:0000313" key="2">
    <source>
        <dbReference type="EMBL" id="RFC85201.1"/>
    </source>
</evidence>
<evidence type="ECO:0000313" key="1">
    <source>
        <dbReference type="EMBL" id="MFC2994085.1"/>
    </source>
</evidence>
<accession>A0A371YUR1</accession>
<protein>
    <recommendedName>
        <fullName evidence="5">DUF342 domain-containing protein</fullName>
    </recommendedName>
</protein>
<dbReference type="Proteomes" id="UP001595455">
    <property type="component" value="Unassembled WGS sequence"/>
</dbReference>
<dbReference type="EMBL" id="JBHRSF010000005">
    <property type="protein sequence ID" value="MFC2994085.1"/>
    <property type="molecule type" value="Genomic_DNA"/>
</dbReference>
<comment type="caution">
    <text evidence="2">The sequence shown here is derived from an EMBL/GenBank/DDBJ whole genome shotgun (WGS) entry which is preliminary data.</text>
</comment>
<evidence type="ECO:0000313" key="4">
    <source>
        <dbReference type="Proteomes" id="UP001595455"/>
    </source>
</evidence>
<proteinExistence type="predicted"/>
<dbReference type="RefSeq" id="WP_107006797.1">
    <property type="nucleotide sequence ID" value="NZ_JBHRSF010000005.1"/>
</dbReference>
<gene>
    <name evidence="1" type="ORF">ACFODO_02130</name>
    <name evidence="2" type="ORF">C9E89_002125</name>
</gene>
<evidence type="ECO:0000313" key="3">
    <source>
        <dbReference type="Proteomes" id="UP000240957"/>
    </source>
</evidence>